<sequence length="470" mass="53579">MDEKVFGNNSDSVRKCRRIVETEARIWGNPYTTVKHRKGIPPKRPPANGTVRMDTCKICDSLKIKSRSKVSSLAKEVKTELDVYHRKVEEVFKTLQTMELCVYGMKASQVEGRMRWLPASCKPLIVDYPTPTNSTVRRQIHGATYEAIKPEDNGVGWPVPFPPSLHISPTSYILHCIAEKYVGALNMSTMNSVFKRCMCAYMYAVKFHKWSELMKISVGSRIHDMAQDVVEQIVGNSKLDKRFAIQIDESMSDNAELQSEAVILAGDLNDISSRRANIVCVSCMNECDSVLSPREGPTPTSQLLASRPYAEAEVDDHPTRMEKCVLRCTIFEMYDNGEYPTMKKIVALMKEKIQYQGSVTSMHTLLKSMGFNYKRTADSRKFLMERVDIVVARIKFLRAMHAITESGDNRPIFYLDETYVIKIIQEKKSGRTPKKQRSPCSYGQRQLTHCLSRQFCKNWEQMGLPFASSK</sequence>
<protein>
    <recommendedName>
        <fullName evidence="3">Winged helix-turn helix domain-containing protein</fullName>
    </recommendedName>
</protein>
<comment type="caution">
    <text evidence="1">The sequence shown here is derived from an EMBL/GenBank/DDBJ whole genome shotgun (WGS) entry which is preliminary data.</text>
</comment>
<dbReference type="EMBL" id="JAJSOF020000023">
    <property type="protein sequence ID" value="KAJ4436291.1"/>
    <property type="molecule type" value="Genomic_DNA"/>
</dbReference>
<organism evidence="1 2">
    <name type="scientific">Periplaneta americana</name>
    <name type="common">American cockroach</name>
    <name type="synonym">Blatta americana</name>
    <dbReference type="NCBI Taxonomy" id="6978"/>
    <lineage>
        <taxon>Eukaryota</taxon>
        <taxon>Metazoa</taxon>
        <taxon>Ecdysozoa</taxon>
        <taxon>Arthropoda</taxon>
        <taxon>Hexapoda</taxon>
        <taxon>Insecta</taxon>
        <taxon>Pterygota</taxon>
        <taxon>Neoptera</taxon>
        <taxon>Polyneoptera</taxon>
        <taxon>Dictyoptera</taxon>
        <taxon>Blattodea</taxon>
        <taxon>Blattoidea</taxon>
        <taxon>Blattidae</taxon>
        <taxon>Blattinae</taxon>
        <taxon>Periplaneta</taxon>
    </lineage>
</organism>
<reference evidence="1 2" key="1">
    <citation type="journal article" date="2022" name="Allergy">
        <title>Genome assembly and annotation of Periplaneta americana reveal a comprehensive cockroach allergen profile.</title>
        <authorList>
            <person name="Wang L."/>
            <person name="Xiong Q."/>
            <person name="Saelim N."/>
            <person name="Wang L."/>
            <person name="Nong W."/>
            <person name="Wan A.T."/>
            <person name="Shi M."/>
            <person name="Liu X."/>
            <person name="Cao Q."/>
            <person name="Hui J.H.L."/>
            <person name="Sookrung N."/>
            <person name="Leung T.F."/>
            <person name="Tungtrongchitr A."/>
            <person name="Tsui S.K.W."/>
        </authorList>
    </citation>
    <scope>NUCLEOTIDE SEQUENCE [LARGE SCALE GENOMIC DNA]</scope>
    <source>
        <strain evidence="1">PWHHKU_190912</strain>
    </source>
</reference>
<gene>
    <name evidence="1" type="ORF">ANN_18922</name>
</gene>
<proteinExistence type="predicted"/>
<evidence type="ECO:0008006" key="3">
    <source>
        <dbReference type="Google" id="ProtNLM"/>
    </source>
</evidence>
<evidence type="ECO:0000313" key="2">
    <source>
        <dbReference type="Proteomes" id="UP001148838"/>
    </source>
</evidence>
<dbReference type="Proteomes" id="UP001148838">
    <property type="component" value="Unassembled WGS sequence"/>
</dbReference>
<accession>A0ABQ8SRD9</accession>
<name>A0ABQ8SRD9_PERAM</name>
<keyword evidence="2" id="KW-1185">Reference proteome</keyword>
<evidence type="ECO:0000313" key="1">
    <source>
        <dbReference type="EMBL" id="KAJ4436291.1"/>
    </source>
</evidence>